<proteinExistence type="predicted"/>
<keyword evidence="1" id="KW-0812">Transmembrane</keyword>
<evidence type="ECO:0000313" key="2">
    <source>
        <dbReference type="EMBL" id="MCM6772540.1"/>
    </source>
</evidence>
<dbReference type="EMBL" id="JAMRXG010000001">
    <property type="protein sequence ID" value="MCM6772540.1"/>
    <property type="molecule type" value="Genomic_DNA"/>
</dbReference>
<organism evidence="2 3">
    <name type="scientific">Nocardia pulmonis</name>
    <dbReference type="NCBI Taxonomy" id="2951408"/>
    <lineage>
        <taxon>Bacteria</taxon>
        <taxon>Bacillati</taxon>
        <taxon>Actinomycetota</taxon>
        <taxon>Actinomycetes</taxon>
        <taxon>Mycobacteriales</taxon>
        <taxon>Nocardiaceae</taxon>
        <taxon>Nocardia</taxon>
    </lineage>
</organism>
<feature type="transmembrane region" description="Helical" evidence="1">
    <location>
        <begin position="197"/>
        <end position="220"/>
    </location>
</feature>
<evidence type="ECO:0000313" key="3">
    <source>
        <dbReference type="Proteomes" id="UP001139157"/>
    </source>
</evidence>
<dbReference type="PANTHER" id="PTHR30188">
    <property type="entry name" value="ABC TRANSPORTER PERMEASE PROTEIN-RELATED"/>
    <property type="match status" value="1"/>
</dbReference>
<feature type="transmembrane region" description="Helical" evidence="1">
    <location>
        <begin position="147"/>
        <end position="176"/>
    </location>
</feature>
<dbReference type="PANTHER" id="PTHR30188:SF13">
    <property type="entry name" value="CONSERVED HYPOTHETICAL INTEGRAL MEMBRANE PROTEIN YRBE3B"/>
    <property type="match status" value="1"/>
</dbReference>
<reference evidence="2" key="1">
    <citation type="submission" date="2022-06" db="EMBL/GenBank/DDBJ databases">
        <title>Novel species in genus nocardia.</title>
        <authorList>
            <person name="Li F."/>
        </authorList>
    </citation>
    <scope>NUCLEOTIDE SEQUENCE</scope>
    <source>
        <strain evidence="2">CDC141</strain>
    </source>
</reference>
<keyword evidence="1" id="KW-0472">Membrane</keyword>
<dbReference type="InterPro" id="IPR030802">
    <property type="entry name" value="Permease_MalE"/>
</dbReference>
<gene>
    <name evidence="2" type="ORF">NDR86_03515</name>
</gene>
<keyword evidence="1" id="KW-1133">Transmembrane helix</keyword>
<dbReference type="GO" id="GO:0005548">
    <property type="term" value="F:phospholipid transporter activity"/>
    <property type="evidence" value="ECO:0007669"/>
    <property type="project" value="TreeGrafter"/>
</dbReference>
<protein>
    <submittedName>
        <fullName evidence="2">ABC transporter permease</fullName>
    </submittedName>
</protein>
<keyword evidence="3" id="KW-1185">Reference proteome</keyword>
<evidence type="ECO:0000256" key="1">
    <source>
        <dbReference type="SAM" id="Phobius"/>
    </source>
</evidence>
<dbReference type="Pfam" id="PF02405">
    <property type="entry name" value="MlaE"/>
    <property type="match status" value="1"/>
</dbReference>
<dbReference type="GO" id="GO:0043190">
    <property type="term" value="C:ATP-binding cassette (ABC) transporter complex"/>
    <property type="evidence" value="ECO:0007669"/>
    <property type="project" value="InterPro"/>
</dbReference>
<feature type="transmembrane region" description="Helical" evidence="1">
    <location>
        <begin position="41"/>
        <end position="65"/>
    </location>
</feature>
<dbReference type="AlphaFoldDB" id="A0A9X2IW73"/>
<name>A0A9X2IW73_9NOCA</name>
<dbReference type="RefSeq" id="WP_251909386.1">
    <property type="nucleotide sequence ID" value="NZ_JAMRXG010000001.1"/>
</dbReference>
<feature type="transmembrane region" description="Helical" evidence="1">
    <location>
        <begin position="240"/>
        <end position="258"/>
    </location>
</feature>
<dbReference type="Proteomes" id="UP001139157">
    <property type="component" value="Unassembled WGS sequence"/>
</dbReference>
<accession>A0A9X2IW73</accession>
<comment type="caution">
    <text evidence="2">The sequence shown here is derived from an EMBL/GenBank/DDBJ whole genome shotgun (WGS) entry which is preliminary data.</text>
</comment>
<sequence>MIAAGLDRLGHQLDFGVRVVAALPHAARAYRRQTMVVLTDIVWGGGGLVVGGGTASVLIFLGVAIGGSVGVEGLDTLERVGMGPLTGFVSAYATTRELAPIVAAVGFAAQAGCRMTAEIGAMRIAEEIDALESLAVRPVAFVVATRVIAGAVTIVPLFLIALIAAYLSCAAAVNVVHGQSPGTYFHYFGAFLRPADVVCAVLKAVVLVTVVIVTHCYHGFHASGGPEGVGRACGRAIRASLVLVIVVDMMLTALFWGADSGIRISG</sequence>